<evidence type="ECO:0000313" key="7">
    <source>
        <dbReference type="Proteomes" id="UP000194546"/>
    </source>
</evidence>
<feature type="domain" description="HTH lysR-type" evidence="5">
    <location>
        <begin position="1"/>
        <end position="43"/>
    </location>
</feature>
<evidence type="ECO:0000256" key="3">
    <source>
        <dbReference type="ARBA" id="ARBA00023125"/>
    </source>
</evidence>
<protein>
    <submittedName>
        <fullName evidence="6">Transcriptional regulator</fullName>
    </submittedName>
</protein>
<organism evidence="6 7">
    <name type="scientific">Caballeronia sordidicola</name>
    <name type="common">Burkholderia sordidicola</name>
    <dbReference type="NCBI Taxonomy" id="196367"/>
    <lineage>
        <taxon>Bacteria</taxon>
        <taxon>Pseudomonadati</taxon>
        <taxon>Pseudomonadota</taxon>
        <taxon>Betaproteobacteria</taxon>
        <taxon>Burkholderiales</taxon>
        <taxon>Burkholderiaceae</taxon>
        <taxon>Caballeronia</taxon>
    </lineage>
</organism>
<dbReference type="Proteomes" id="UP000194546">
    <property type="component" value="Unassembled WGS sequence"/>
</dbReference>
<evidence type="ECO:0000256" key="2">
    <source>
        <dbReference type="ARBA" id="ARBA00023015"/>
    </source>
</evidence>
<dbReference type="AlphaFoldDB" id="A0A242M8U6"/>
<dbReference type="PANTHER" id="PTHR30118">
    <property type="entry name" value="HTH-TYPE TRANSCRIPTIONAL REGULATOR LEUO-RELATED"/>
    <property type="match status" value="1"/>
</dbReference>
<dbReference type="GO" id="GO:0003677">
    <property type="term" value="F:DNA binding"/>
    <property type="evidence" value="ECO:0007669"/>
    <property type="project" value="UniProtKB-KW"/>
</dbReference>
<dbReference type="InterPro" id="IPR037402">
    <property type="entry name" value="YidZ_PBP2"/>
</dbReference>
<dbReference type="PANTHER" id="PTHR30118:SF15">
    <property type="entry name" value="TRANSCRIPTIONAL REGULATORY PROTEIN"/>
    <property type="match status" value="1"/>
</dbReference>
<dbReference type="InterPro" id="IPR005119">
    <property type="entry name" value="LysR_subst-bd"/>
</dbReference>
<sequence length="278" mass="30566">MTRAAARLGISQPALSAQLATLRDIFGDSLLLPGTPGKGMVLTPRADHLREPLRQALQALERVISTEPGFDPVSAQRVFTVGANDNASAIVAPPLIRMIGEAGYAGIRLAFRTIDFNRLPEQIESGEIDVALVSRVLPSASHVPLLQEEFRMAQRKDHPRGTEPPSLEEYAALTHVIVSGDGGSFRSAIDDLLKELGYARRVGMSVQYYSLVPLILQTTDLVCTLPALFLARYAGSLLSTPLPFEVNKFRLYATWHPRFNEDPGHAWLREQIDLCVMI</sequence>
<dbReference type="Pfam" id="PF00126">
    <property type="entry name" value="HTH_1"/>
    <property type="match status" value="1"/>
</dbReference>
<keyword evidence="3" id="KW-0238">DNA-binding</keyword>
<keyword evidence="4" id="KW-0804">Transcription</keyword>
<dbReference type="EMBL" id="NBTY01000193">
    <property type="protein sequence ID" value="OTP67685.1"/>
    <property type="molecule type" value="Genomic_DNA"/>
</dbReference>
<reference evidence="6 7" key="1">
    <citation type="submission" date="2017-03" db="EMBL/GenBank/DDBJ databases">
        <title>Genome analysis of strain PAMC 26510.</title>
        <authorList>
            <person name="Oh H.-M."/>
            <person name="Yang J.-A."/>
        </authorList>
    </citation>
    <scope>NUCLEOTIDE SEQUENCE [LARGE SCALE GENOMIC DNA]</scope>
    <source>
        <strain evidence="6 7">PAMC 26510</strain>
    </source>
</reference>
<dbReference type="CDD" id="cd08417">
    <property type="entry name" value="PBP2_Nitroaromatics_like"/>
    <property type="match status" value="1"/>
</dbReference>
<dbReference type="PROSITE" id="PS50931">
    <property type="entry name" value="HTH_LYSR"/>
    <property type="match status" value="1"/>
</dbReference>
<name>A0A242M8U6_CABSO</name>
<dbReference type="InterPro" id="IPR036390">
    <property type="entry name" value="WH_DNA-bd_sf"/>
</dbReference>
<dbReference type="InterPro" id="IPR050389">
    <property type="entry name" value="LysR-type_TF"/>
</dbReference>
<proteinExistence type="inferred from homology"/>
<dbReference type="Gene3D" id="3.40.190.10">
    <property type="entry name" value="Periplasmic binding protein-like II"/>
    <property type="match status" value="2"/>
</dbReference>
<dbReference type="PRINTS" id="PR00039">
    <property type="entry name" value="HTHLYSR"/>
</dbReference>
<dbReference type="InterPro" id="IPR000847">
    <property type="entry name" value="LysR_HTH_N"/>
</dbReference>
<dbReference type="Gene3D" id="1.10.10.10">
    <property type="entry name" value="Winged helix-like DNA-binding domain superfamily/Winged helix DNA-binding domain"/>
    <property type="match status" value="1"/>
</dbReference>
<evidence type="ECO:0000259" key="5">
    <source>
        <dbReference type="PROSITE" id="PS50931"/>
    </source>
</evidence>
<accession>A0A242M8U6</accession>
<evidence type="ECO:0000256" key="4">
    <source>
        <dbReference type="ARBA" id="ARBA00023163"/>
    </source>
</evidence>
<dbReference type="GO" id="GO:0003700">
    <property type="term" value="F:DNA-binding transcription factor activity"/>
    <property type="evidence" value="ECO:0007669"/>
    <property type="project" value="InterPro"/>
</dbReference>
<comment type="similarity">
    <text evidence="1">Belongs to the LysR transcriptional regulatory family.</text>
</comment>
<dbReference type="InterPro" id="IPR036388">
    <property type="entry name" value="WH-like_DNA-bd_sf"/>
</dbReference>
<keyword evidence="2" id="KW-0805">Transcription regulation</keyword>
<gene>
    <name evidence="6" type="ORF">PAMC26510_30470</name>
</gene>
<evidence type="ECO:0000313" key="6">
    <source>
        <dbReference type="EMBL" id="OTP67685.1"/>
    </source>
</evidence>
<comment type="caution">
    <text evidence="6">The sequence shown here is derived from an EMBL/GenBank/DDBJ whole genome shotgun (WGS) entry which is preliminary data.</text>
</comment>
<dbReference type="SUPFAM" id="SSF46785">
    <property type="entry name" value="Winged helix' DNA-binding domain"/>
    <property type="match status" value="1"/>
</dbReference>
<dbReference type="SUPFAM" id="SSF53850">
    <property type="entry name" value="Periplasmic binding protein-like II"/>
    <property type="match status" value="1"/>
</dbReference>
<dbReference type="Pfam" id="PF03466">
    <property type="entry name" value="LysR_substrate"/>
    <property type="match status" value="1"/>
</dbReference>
<evidence type="ECO:0000256" key="1">
    <source>
        <dbReference type="ARBA" id="ARBA00009437"/>
    </source>
</evidence>